<evidence type="ECO:0000256" key="1">
    <source>
        <dbReference type="SAM" id="Coils"/>
    </source>
</evidence>
<gene>
    <name evidence="3" type="ORF">E2558_07825</name>
</gene>
<proteinExistence type="predicted"/>
<organism evidence="3 4">
    <name type="scientific">Staphylococcus pragensis</name>
    <dbReference type="NCBI Taxonomy" id="1611836"/>
    <lineage>
        <taxon>Bacteria</taxon>
        <taxon>Bacillati</taxon>
        <taxon>Bacillota</taxon>
        <taxon>Bacilli</taxon>
        <taxon>Bacillales</taxon>
        <taxon>Staphylococcaceae</taxon>
        <taxon>Staphylococcus</taxon>
    </lineage>
</organism>
<comment type="caution">
    <text evidence="3">The sequence shown here is derived from an EMBL/GenBank/DDBJ whole genome shotgun (WGS) entry which is preliminary data.</text>
</comment>
<accession>A0A4Z1C3I4</accession>
<evidence type="ECO:0000313" key="3">
    <source>
        <dbReference type="EMBL" id="TGN26881.1"/>
    </source>
</evidence>
<feature type="coiled-coil region" evidence="1">
    <location>
        <begin position="127"/>
        <end position="158"/>
    </location>
</feature>
<reference evidence="3 4" key="1">
    <citation type="submission" date="2019-04" db="EMBL/GenBank/DDBJ databases">
        <title>Genomic characterization of Staphylococcus petrasii strains.</title>
        <authorList>
            <person name="Vrbovska V."/>
            <person name="Kovarovic V."/>
            <person name="Maslanova I."/>
            <person name="Indrakova A."/>
            <person name="Petras P."/>
            <person name="Sedo O."/>
            <person name="Svec P."/>
            <person name="Fisarova L."/>
            <person name="Sedlacek I."/>
            <person name="Doskar J."/>
            <person name="Pantucek R."/>
        </authorList>
    </citation>
    <scope>NUCLEOTIDE SEQUENCE [LARGE SCALE GENOMIC DNA]</scope>
    <source>
        <strain evidence="3 4">CCM 8529</strain>
    </source>
</reference>
<evidence type="ECO:0000256" key="2">
    <source>
        <dbReference type="SAM" id="MobiDB-lite"/>
    </source>
</evidence>
<keyword evidence="4" id="KW-1185">Reference proteome</keyword>
<feature type="region of interest" description="Disordered" evidence="2">
    <location>
        <begin position="672"/>
        <end position="808"/>
    </location>
</feature>
<feature type="compositionally biased region" description="Basic and acidic residues" evidence="2">
    <location>
        <begin position="793"/>
        <end position="808"/>
    </location>
</feature>
<dbReference type="EMBL" id="SRPJ01000003">
    <property type="protein sequence ID" value="TGN26881.1"/>
    <property type="molecule type" value="Genomic_DNA"/>
</dbReference>
<feature type="compositionally biased region" description="Basic and acidic residues" evidence="2">
    <location>
        <begin position="689"/>
        <end position="700"/>
    </location>
</feature>
<feature type="compositionally biased region" description="Acidic residues" evidence="2">
    <location>
        <begin position="732"/>
        <end position="748"/>
    </location>
</feature>
<dbReference type="AlphaFoldDB" id="A0A4Z1C3I4"/>
<evidence type="ECO:0000313" key="4">
    <source>
        <dbReference type="Proteomes" id="UP000297459"/>
    </source>
</evidence>
<sequence>MNKNITTLKSTENTIYMQYTVHIDDQIINNIKECTKKFKILPMENKIPLSPLLQPEYAGEVQDFISTYRQFMINFGKVILDSQGIKIQFESESLSSIQRGIQEHCYLNKRTNDIDVTKEWYLCKFSNQTLEEDKNQLYNALKQLMNDSKNKKQAFQEVFKVHIDIYLYNKEKSEYKYQASSYFNLVKENPKITYKKRHLQEKQGVKGTTFTNKLKLLNKMYGVDVARYQPFYNSNNPEYEIDEFDGRYITQRSNYEFNRLQYQVIEILSKVLDKHPLPKSDNNYKHTPTIEKAILRDDSHNFYEYFEDIMKEIMNMDNSPLQEKLLTDFTYQSQCRWYSENKKLKLQLESFMHKVLESNYYEGNKLLRMMSNAIEETINEANEDKSRFNYFKDYFLTDGGVKNWKQISENITEFNGKVINDIQHEYNKLQSKNTNQNQKLNFVYLYHCFEFSNNVVKAKDNESKNYILFFVDKYKIKTPFLDQLLINCLNQEIGQESINYNMQTMFEKERYDRSSTIEKLVATSKFKYEKDDSDLFKQLFNDVENSIDRYILNFTQNKDDLIYNKDKSNDDKIFIETPFGGINESVKHHAIIDRNTGKIIKTGGAITHPDGPIKAENGYIDKDIYNSTADFYNTYVYKKGMPKFETADSDVPEQKYKELSKIVGNYWQKEQGYDNESNQSTSNNNQSQNKKENNQTDNDSKQSTNENTKNEQNRDNIEEDNNKSNQKQNNEEQQENSNEEASQNEEREDPNQQIEQSSSEDKQNPDAAQENNNQNNDENTDGNNYENEQSQDVESKSSENDKETSKAS</sequence>
<dbReference type="Proteomes" id="UP000297459">
    <property type="component" value="Unassembled WGS sequence"/>
</dbReference>
<feature type="compositionally biased region" description="Low complexity" evidence="2">
    <location>
        <begin position="675"/>
        <end position="688"/>
    </location>
</feature>
<keyword evidence="1" id="KW-0175">Coiled coil</keyword>
<protein>
    <submittedName>
        <fullName evidence="3">Uncharacterized protein</fullName>
    </submittedName>
</protein>
<feature type="compositionally biased region" description="Low complexity" evidence="2">
    <location>
        <begin position="765"/>
        <end position="788"/>
    </location>
</feature>
<feature type="compositionally biased region" description="Basic and acidic residues" evidence="2">
    <location>
        <begin position="708"/>
        <end position="722"/>
    </location>
</feature>
<name>A0A4Z1C3I4_9STAP</name>